<dbReference type="PANTHER" id="PTHR11557:SF0">
    <property type="entry name" value="PORPHOBILINOGEN DEAMINASE"/>
    <property type="match status" value="1"/>
</dbReference>
<dbReference type="InterPro" id="IPR022419">
    <property type="entry name" value="Porphobilin_deaminase_cofac_BS"/>
</dbReference>
<dbReference type="GO" id="GO:0006783">
    <property type="term" value="P:heme biosynthetic process"/>
    <property type="evidence" value="ECO:0007669"/>
    <property type="project" value="TreeGrafter"/>
</dbReference>
<dbReference type="AlphaFoldDB" id="A0A484ICW4"/>
<name>A0A484ICW4_9ARCH</name>
<evidence type="ECO:0000259" key="6">
    <source>
        <dbReference type="Pfam" id="PF01379"/>
    </source>
</evidence>
<keyword evidence="9" id="KW-1185">Reference proteome</keyword>
<dbReference type="Gene3D" id="3.30.160.40">
    <property type="entry name" value="Porphobilinogen deaminase, C-terminal domain"/>
    <property type="match status" value="1"/>
</dbReference>
<dbReference type="PRINTS" id="PR00151">
    <property type="entry name" value="PORPHBDMNASE"/>
</dbReference>
<dbReference type="SUPFAM" id="SSF53850">
    <property type="entry name" value="Periplasmic binding protein-like II"/>
    <property type="match status" value="1"/>
</dbReference>
<evidence type="ECO:0000256" key="5">
    <source>
        <dbReference type="NCBIfam" id="TIGR00212"/>
    </source>
</evidence>
<dbReference type="InterPro" id="IPR036803">
    <property type="entry name" value="Porphobilinogen_deaminase_C_sf"/>
</dbReference>
<reference evidence="8 9" key="1">
    <citation type="submission" date="2019-02" db="EMBL/GenBank/DDBJ databases">
        <authorList>
            <person name="Lehtovirta-Morley E L."/>
        </authorList>
    </citation>
    <scope>NUCLEOTIDE SEQUENCE [LARGE SCALE GENOMIC DNA]</scope>
    <source>
        <strain evidence="8">NFRAN1</strain>
    </source>
</reference>
<dbReference type="FunFam" id="3.40.190.10:FF:000005">
    <property type="entry name" value="Porphobilinogen deaminase"/>
    <property type="match status" value="1"/>
</dbReference>
<dbReference type="Proteomes" id="UP000294299">
    <property type="component" value="Chromosome NFRAN"/>
</dbReference>
<dbReference type="InterPro" id="IPR000860">
    <property type="entry name" value="HemC"/>
</dbReference>
<dbReference type="SUPFAM" id="SSF54782">
    <property type="entry name" value="Porphobilinogen deaminase (hydroxymethylbilane synthase), C-terminal domain"/>
    <property type="match status" value="1"/>
</dbReference>
<dbReference type="Gene3D" id="3.40.190.10">
    <property type="entry name" value="Periplasmic binding protein-like II"/>
    <property type="match status" value="2"/>
</dbReference>
<protein>
    <recommendedName>
        <fullName evidence="5">Hydroxymethylbilane synthase</fullName>
        <ecNumber evidence="5">2.5.1.61</ecNumber>
    </recommendedName>
</protein>
<gene>
    <name evidence="8" type="primary">hemC</name>
    <name evidence="8" type="ORF">NFRAN_2245</name>
</gene>
<evidence type="ECO:0000256" key="4">
    <source>
        <dbReference type="ARBA" id="ARBA00023244"/>
    </source>
</evidence>
<accession>A0A484ICW4</accession>
<evidence type="ECO:0000256" key="1">
    <source>
        <dbReference type="ARBA" id="ARBA00001916"/>
    </source>
</evidence>
<dbReference type="Pfam" id="PF03900">
    <property type="entry name" value="Porphobil_deamC"/>
    <property type="match status" value="1"/>
</dbReference>
<keyword evidence="3 8" id="KW-0808">Transferase</keyword>
<dbReference type="GO" id="GO:0004418">
    <property type="term" value="F:hydroxymethylbilane synthase activity"/>
    <property type="evidence" value="ECO:0007669"/>
    <property type="project" value="UniProtKB-UniRule"/>
</dbReference>
<proteinExistence type="inferred from homology"/>
<evidence type="ECO:0000256" key="3">
    <source>
        <dbReference type="ARBA" id="ARBA00022679"/>
    </source>
</evidence>
<feature type="domain" description="Porphobilinogen deaminase N-terminal" evidence="6">
    <location>
        <begin position="2"/>
        <end position="158"/>
    </location>
</feature>
<evidence type="ECO:0000259" key="7">
    <source>
        <dbReference type="Pfam" id="PF03900"/>
    </source>
</evidence>
<dbReference type="Pfam" id="PF01379">
    <property type="entry name" value="Porphobil_deam"/>
    <property type="match status" value="1"/>
</dbReference>
<evidence type="ECO:0000256" key="2">
    <source>
        <dbReference type="ARBA" id="ARBA00005638"/>
    </source>
</evidence>
<sequence length="270" mass="29934">MDRMGVFEKEVNEKLLRYQADFAVHSLKDLHAGISDKLVIACIPRREKPNDVFINSDNVKKLDQLSPGSIIGTSSIRRAFQIKAKYPHLKIKSIRGNVETRLNKSKENKYSGIVLAEAGIERLGLANLITHRLNIRSFTPAPGQGALAIVCRKEDKDLLSLLKKIEDNKSLKEIQAERSLTEAIGAGCTVPLGAVASARIRQKSISLYAVVYSLDGKKSIKACRQDGIDYPQELGKSVAQELLSKGAIEITKEWDNNNNTNIDILNELIE</sequence>
<dbReference type="EC" id="2.5.1.61" evidence="5"/>
<dbReference type="InterPro" id="IPR022418">
    <property type="entry name" value="Porphobilinogen_deaminase_C"/>
</dbReference>
<evidence type="ECO:0000313" key="9">
    <source>
        <dbReference type="Proteomes" id="UP000294299"/>
    </source>
</evidence>
<feature type="domain" description="Porphobilinogen deaminase C-terminal" evidence="7">
    <location>
        <begin position="172"/>
        <end position="243"/>
    </location>
</feature>
<dbReference type="PANTHER" id="PTHR11557">
    <property type="entry name" value="PORPHOBILINOGEN DEAMINASE"/>
    <property type="match status" value="1"/>
</dbReference>
<dbReference type="NCBIfam" id="TIGR00212">
    <property type="entry name" value="hemC"/>
    <property type="match status" value="1"/>
</dbReference>
<dbReference type="PIRSF" id="PIRSF001438">
    <property type="entry name" value="4pyrrol_synth_OHMeBilane_synth"/>
    <property type="match status" value="1"/>
</dbReference>
<comment type="cofactor">
    <cofactor evidence="1">
        <name>dipyrromethane</name>
        <dbReference type="ChEBI" id="CHEBI:60342"/>
    </cofactor>
</comment>
<evidence type="ECO:0000313" key="8">
    <source>
        <dbReference type="EMBL" id="VFJ14567.1"/>
    </source>
</evidence>
<dbReference type="InterPro" id="IPR022417">
    <property type="entry name" value="Porphobilin_deaminase_N"/>
</dbReference>
<dbReference type="EMBL" id="LR216287">
    <property type="protein sequence ID" value="VFJ14567.1"/>
    <property type="molecule type" value="Genomic_DNA"/>
</dbReference>
<dbReference type="KEGG" id="nfn:NFRAN_2245"/>
<dbReference type="PROSITE" id="PS00533">
    <property type="entry name" value="PORPHOBILINOGEN_DEAM"/>
    <property type="match status" value="1"/>
</dbReference>
<dbReference type="GO" id="GO:0005737">
    <property type="term" value="C:cytoplasm"/>
    <property type="evidence" value="ECO:0007669"/>
    <property type="project" value="UniProtKB-UniRule"/>
</dbReference>
<keyword evidence="4" id="KW-0627">Porphyrin biosynthesis</keyword>
<organism evidence="8 9">
    <name type="scientific">Candidatus Nitrosocosmicus franklandianus</name>
    <dbReference type="NCBI Taxonomy" id="1798806"/>
    <lineage>
        <taxon>Archaea</taxon>
        <taxon>Nitrososphaerota</taxon>
        <taxon>Nitrososphaeria</taxon>
        <taxon>Nitrososphaerales</taxon>
        <taxon>Nitrososphaeraceae</taxon>
        <taxon>Candidatus Nitrosocosmicus</taxon>
    </lineage>
</organism>
<comment type="similarity">
    <text evidence="2">Belongs to the HMBS family.</text>
</comment>